<keyword evidence="1" id="KW-0812">Transmembrane</keyword>
<name>A0ABY4PIV5_9LACO</name>
<evidence type="ECO:0000256" key="1">
    <source>
        <dbReference type="SAM" id="Phobius"/>
    </source>
</evidence>
<feature type="transmembrane region" description="Helical" evidence="1">
    <location>
        <begin position="40"/>
        <end position="60"/>
    </location>
</feature>
<dbReference type="RefSeq" id="WP_249511354.1">
    <property type="nucleotide sequence ID" value="NZ_CP093362.1"/>
</dbReference>
<keyword evidence="3" id="KW-1185">Reference proteome</keyword>
<feature type="transmembrane region" description="Helical" evidence="1">
    <location>
        <begin position="66"/>
        <end position="81"/>
    </location>
</feature>
<keyword evidence="1" id="KW-1133">Transmembrane helix</keyword>
<accession>A0ABY4PIV5</accession>
<sequence>MIFNTEKFNPALKWTSTTNTKLNNILPKILKFKDKAFIKYNAFIYTICTVIFIILAIIIINMKNSVSILIVISLLVALYIYKVQPKMKIASNVIISNKQGAFIEFLSRNNSKGFIKCCNVDLLRKIDSYNDKVVIPDELISKYLSDDIKLGKAVTDKRVTKFILSNNDTNNIQDLFNSTKKIEFKNDEYEMYLNKVNNNDSVSNYYFRFYFTTNDNYIRKTVTISIQDLIKKGLISNQ</sequence>
<organism evidence="2 3">
    <name type="scientific">Apilactobacillus apisilvae</name>
    <dbReference type="NCBI Taxonomy" id="2923364"/>
    <lineage>
        <taxon>Bacteria</taxon>
        <taxon>Bacillati</taxon>
        <taxon>Bacillota</taxon>
        <taxon>Bacilli</taxon>
        <taxon>Lactobacillales</taxon>
        <taxon>Lactobacillaceae</taxon>
        <taxon>Apilactobacillus</taxon>
    </lineage>
</organism>
<keyword evidence="1" id="KW-0472">Membrane</keyword>
<reference evidence="2 3" key="1">
    <citation type="journal article" date="2022" name="Int. J. Syst. Evol. Microbiol.">
        <title>Apilactobacillus apisilvae sp. nov., Nicolia spurrieriana gen. nov. sp. nov., Bombilactobacillus folatiphilus sp. nov. and Bombilactobacillus thymidiniphilus sp. nov., four new lactic acid bacterial isolates from stingless bees Tetragonula carbonaria and Austroplebeia australis.</title>
        <authorList>
            <person name="Oliphant S.A."/>
            <person name="Watson-Haigh N.S."/>
            <person name="Sumby K.M."/>
            <person name="Gardner J."/>
            <person name="Groom S."/>
            <person name="Jiranek V."/>
        </authorList>
    </citation>
    <scope>NUCLEOTIDE SEQUENCE [LARGE SCALE GENOMIC DNA]</scope>
    <source>
        <strain evidence="2 3">SG5_A10</strain>
    </source>
</reference>
<dbReference type="EMBL" id="CP093362">
    <property type="protein sequence ID" value="UQS85381.1"/>
    <property type="molecule type" value="Genomic_DNA"/>
</dbReference>
<protein>
    <submittedName>
        <fullName evidence="2">Uncharacterized protein</fullName>
    </submittedName>
</protein>
<gene>
    <name evidence="2" type="ORF">MOO46_01985</name>
</gene>
<proteinExistence type="predicted"/>
<dbReference type="Proteomes" id="UP000831859">
    <property type="component" value="Chromosome"/>
</dbReference>
<evidence type="ECO:0000313" key="3">
    <source>
        <dbReference type="Proteomes" id="UP000831859"/>
    </source>
</evidence>
<evidence type="ECO:0000313" key="2">
    <source>
        <dbReference type="EMBL" id="UQS85381.1"/>
    </source>
</evidence>